<dbReference type="GO" id="GO:0003700">
    <property type="term" value="F:DNA-binding transcription factor activity"/>
    <property type="evidence" value="ECO:0007669"/>
    <property type="project" value="InterPro"/>
</dbReference>
<dbReference type="RefSeq" id="WP_181905342.1">
    <property type="nucleotide sequence ID" value="NZ_QRDW01000005.1"/>
</dbReference>
<keyword evidence="3" id="KW-0010">Activator</keyword>
<dbReference type="InterPro" id="IPR003313">
    <property type="entry name" value="AraC-bd"/>
</dbReference>
<keyword evidence="7" id="KW-1185">Reference proteome</keyword>
<protein>
    <submittedName>
        <fullName evidence="6">AraC family transcriptional regulator</fullName>
    </submittedName>
</protein>
<gene>
    <name evidence="6" type="ORF">DFP90_10556</name>
</gene>
<name>A0A3D9HJT8_9PROT</name>
<keyword evidence="2" id="KW-0238">DNA-binding</keyword>
<dbReference type="SUPFAM" id="SSF46689">
    <property type="entry name" value="Homeodomain-like"/>
    <property type="match status" value="2"/>
</dbReference>
<dbReference type="Proteomes" id="UP000256845">
    <property type="component" value="Unassembled WGS sequence"/>
</dbReference>
<dbReference type="InterPro" id="IPR018060">
    <property type="entry name" value="HTH_AraC"/>
</dbReference>
<dbReference type="InterPro" id="IPR009057">
    <property type="entry name" value="Homeodomain-like_sf"/>
</dbReference>
<dbReference type="Gene3D" id="2.60.120.10">
    <property type="entry name" value="Jelly Rolls"/>
    <property type="match status" value="1"/>
</dbReference>
<evidence type="ECO:0000256" key="3">
    <source>
        <dbReference type="ARBA" id="ARBA00023159"/>
    </source>
</evidence>
<feature type="domain" description="HTH araC/xylS-type" evidence="5">
    <location>
        <begin position="190"/>
        <end position="287"/>
    </location>
</feature>
<dbReference type="InterPro" id="IPR037923">
    <property type="entry name" value="HTH-like"/>
</dbReference>
<dbReference type="InterPro" id="IPR014710">
    <property type="entry name" value="RmlC-like_jellyroll"/>
</dbReference>
<dbReference type="InterPro" id="IPR020449">
    <property type="entry name" value="Tscrpt_reg_AraC-type_HTH"/>
</dbReference>
<dbReference type="InterPro" id="IPR018062">
    <property type="entry name" value="HTH_AraC-typ_CS"/>
</dbReference>
<evidence type="ECO:0000256" key="4">
    <source>
        <dbReference type="ARBA" id="ARBA00023163"/>
    </source>
</evidence>
<evidence type="ECO:0000256" key="2">
    <source>
        <dbReference type="ARBA" id="ARBA00023125"/>
    </source>
</evidence>
<dbReference type="PROSITE" id="PS00041">
    <property type="entry name" value="HTH_ARAC_FAMILY_1"/>
    <property type="match status" value="1"/>
</dbReference>
<sequence length="289" mass="33054">MAEQATVPQSAAAPQHAVNDNSSRIWVLPELGNLECMHTRFRTHCFAPHTHDTFVLGHIIQGSQNYRNKGEERVWGKGTTLVINPDDLHDCRPGEEGSEYRTIYPSQVLMRQIAEEIGERPAGLPYFKMPQFEDEALCRLFCRLHGLFEGDGERLERETGLREMLGYLIRRYADGRDQMRSIGDDRDLVRKVCDFMNDNLAEDIGLEELAALAGMNQFRLIRAFRKHLGISPHAYRMNRRINEAKSMLTKGTDLAEAAISCGFYDQAHFTKNFKRAIGVTPKCYQRAFD</sequence>
<accession>A0A3D9HJT8</accession>
<dbReference type="GO" id="GO:0043565">
    <property type="term" value="F:sequence-specific DNA binding"/>
    <property type="evidence" value="ECO:0007669"/>
    <property type="project" value="InterPro"/>
</dbReference>
<dbReference type="PANTHER" id="PTHR46796:SF2">
    <property type="entry name" value="TRANSCRIPTIONAL REGULATORY PROTEIN"/>
    <property type="match status" value="1"/>
</dbReference>
<comment type="caution">
    <text evidence="6">The sequence shown here is derived from an EMBL/GenBank/DDBJ whole genome shotgun (WGS) entry which is preliminary data.</text>
</comment>
<keyword evidence="1" id="KW-0805">Transcription regulation</keyword>
<dbReference type="SUPFAM" id="SSF51215">
    <property type="entry name" value="Regulatory protein AraC"/>
    <property type="match status" value="1"/>
</dbReference>
<proteinExistence type="predicted"/>
<dbReference type="PRINTS" id="PR00032">
    <property type="entry name" value="HTHARAC"/>
</dbReference>
<dbReference type="EMBL" id="QRDW01000005">
    <property type="protein sequence ID" value="RED49685.1"/>
    <property type="molecule type" value="Genomic_DNA"/>
</dbReference>
<dbReference type="PROSITE" id="PS01124">
    <property type="entry name" value="HTH_ARAC_FAMILY_2"/>
    <property type="match status" value="1"/>
</dbReference>
<evidence type="ECO:0000313" key="6">
    <source>
        <dbReference type="EMBL" id="RED49685.1"/>
    </source>
</evidence>
<dbReference type="InterPro" id="IPR050204">
    <property type="entry name" value="AraC_XylS_family_regulators"/>
</dbReference>
<evidence type="ECO:0000313" key="7">
    <source>
        <dbReference type="Proteomes" id="UP000256845"/>
    </source>
</evidence>
<reference evidence="6 7" key="1">
    <citation type="submission" date="2018-07" db="EMBL/GenBank/DDBJ databases">
        <title>Genomic Encyclopedia of Type Strains, Phase III (KMG-III): the genomes of soil and plant-associated and newly described type strains.</title>
        <authorList>
            <person name="Whitman W."/>
        </authorList>
    </citation>
    <scope>NUCLEOTIDE SEQUENCE [LARGE SCALE GENOMIC DNA]</scope>
    <source>
        <strain evidence="6 7">CECT 8488</strain>
    </source>
</reference>
<dbReference type="PANTHER" id="PTHR46796">
    <property type="entry name" value="HTH-TYPE TRANSCRIPTIONAL ACTIVATOR RHAS-RELATED"/>
    <property type="match status" value="1"/>
</dbReference>
<dbReference type="Pfam" id="PF12833">
    <property type="entry name" value="HTH_18"/>
    <property type="match status" value="1"/>
</dbReference>
<keyword evidence="4" id="KW-0804">Transcription</keyword>
<dbReference type="Gene3D" id="1.10.10.60">
    <property type="entry name" value="Homeodomain-like"/>
    <property type="match status" value="2"/>
</dbReference>
<dbReference type="SMART" id="SM00342">
    <property type="entry name" value="HTH_ARAC"/>
    <property type="match status" value="1"/>
</dbReference>
<evidence type="ECO:0000256" key="1">
    <source>
        <dbReference type="ARBA" id="ARBA00023015"/>
    </source>
</evidence>
<organism evidence="6 7">
    <name type="scientific">Aestuariispira insulae</name>
    <dbReference type="NCBI Taxonomy" id="1461337"/>
    <lineage>
        <taxon>Bacteria</taxon>
        <taxon>Pseudomonadati</taxon>
        <taxon>Pseudomonadota</taxon>
        <taxon>Alphaproteobacteria</taxon>
        <taxon>Rhodospirillales</taxon>
        <taxon>Kiloniellaceae</taxon>
        <taxon>Aestuariispira</taxon>
    </lineage>
</organism>
<dbReference type="AlphaFoldDB" id="A0A3D9HJT8"/>
<evidence type="ECO:0000259" key="5">
    <source>
        <dbReference type="PROSITE" id="PS01124"/>
    </source>
</evidence>
<dbReference type="Pfam" id="PF02311">
    <property type="entry name" value="AraC_binding"/>
    <property type="match status" value="1"/>
</dbReference>